<keyword evidence="1" id="KW-1133">Transmembrane helix</keyword>
<evidence type="ECO:0000313" key="3">
    <source>
        <dbReference type="Proteomes" id="UP001221763"/>
    </source>
</evidence>
<evidence type="ECO:0000256" key="1">
    <source>
        <dbReference type="SAM" id="Phobius"/>
    </source>
</evidence>
<feature type="transmembrane region" description="Helical" evidence="1">
    <location>
        <begin position="6"/>
        <end position="29"/>
    </location>
</feature>
<accession>A0ABT5LAU4</accession>
<evidence type="ECO:0000313" key="2">
    <source>
        <dbReference type="EMBL" id="MDC9032239.1"/>
    </source>
</evidence>
<keyword evidence="1" id="KW-0812">Transmembrane</keyword>
<dbReference type="Proteomes" id="UP001221763">
    <property type="component" value="Unassembled WGS sequence"/>
</dbReference>
<keyword evidence="3" id="KW-1185">Reference proteome</keyword>
<organism evidence="2 3">
    <name type="scientific">Columbia Basin potato purple top phytoplasma</name>
    <dbReference type="NCBI Taxonomy" id="307134"/>
    <lineage>
        <taxon>Bacteria</taxon>
        <taxon>Bacillati</taxon>
        <taxon>Mycoplasmatota</taxon>
        <taxon>Mollicutes</taxon>
        <taxon>Acholeplasmatales</taxon>
        <taxon>Acholeplasmataceae</taxon>
        <taxon>Candidatus Phytoplasma</taxon>
        <taxon>16SrVI (Clover proliferation group)</taxon>
    </lineage>
</organism>
<proteinExistence type="predicted"/>
<comment type="caution">
    <text evidence="2">The sequence shown here is derived from an EMBL/GenBank/DDBJ whole genome shotgun (WGS) entry which is preliminary data.</text>
</comment>
<name>A0ABT5LAU4_9MOLU</name>
<reference evidence="2 3" key="1">
    <citation type="journal article" date="2023" name="Plant">
        <title>Draft Genome Sequence Resource of CBPPT1, a 'Candidatus Phytoplasma trifolii'-Related Strain Associated with Potato Purple Top Disease in the Columbia Basin, U.S.A.</title>
        <authorList>
            <person name="Wei W."/>
            <person name="Shao J."/>
            <person name="Bottner-Parker K.D."/>
            <person name="Zhao Y."/>
        </authorList>
    </citation>
    <scope>NUCLEOTIDE SEQUENCE [LARGE SCALE GENOMIC DNA]</scope>
    <source>
        <strain evidence="2 3">CBPPT1</strain>
    </source>
</reference>
<gene>
    <name evidence="2" type="ORF">M8044_000462</name>
</gene>
<protein>
    <submittedName>
        <fullName evidence="2">Uncharacterized protein</fullName>
    </submittedName>
</protein>
<sequence>MSCFIIFFLFLILFYFFFIIYPKCTIINMEKKYNKNMIKDKKRKKIKKTKKGVEIE</sequence>
<keyword evidence="1" id="KW-0472">Membrane</keyword>
<dbReference type="EMBL" id="JANHJP010000010">
    <property type="protein sequence ID" value="MDC9032239.1"/>
    <property type="molecule type" value="Genomic_DNA"/>
</dbReference>